<dbReference type="InterPro" id="IPR017900">
    <property type="entry name" value="4Fe4S_Fe_S_CS"/>
</dbReference>
<dbReference type="GO" id="GO:0046872">
    <property type="term" value="F:metal ion binding"/>
    <property type="evidence" value="ECO:0007669"/>
    <property type="project" value="UniProtKB-KW"/>
</dbReference>
<evidence type="ECO:0000313" key="9">
    <source>
        <dbReference type="Proteomes" id="UP000237003"/>
    </source>
</evidence>
<dbReference type="PANTHER" id="PTHR42859">
    <property type="entry name" value="OXIDOREDUCTASE"/>
    <property type="match status" value="1"/>
</dbReference>
<evidence type="ECO:0000313" key="8">
    <source>
        <dbReference type="EMBL" id="POU63434.1"/>
    </source>
</evidence>
<evidence type="ECO:0000256" key="6">
    <source>
        <dbReference type="ARBA" id="ARBA00023014"/>
    </source>
</evidence>
<name>A0A2S4RTV5_CITAM</name>
<dbReference type="SUPFAM" id="SSF54862">
    <property type="entry name" value="4Fe-4S ferredoxins"/>
    <property type="match status" value="2"/>
</dbReference>
<feature type="domain" description="4Fe-4S ferredoxin-type" evidence="7">
    <location>
        <begin position="46"/>
        <end position="75"/>
    </location>
</feature>
<dbReference type="InterPro" id="IPR050294">
    <property type="entry name" value="RnfB_subfamily"/>
</dbReference>
<dbReference type="Pfam" id="PF14697">
    <property type="entry name" value="Fer4_21"/>
    <property type="match status" value="1"/>
</dbReference>
<evidence type="ECO:0000256" key="2">
    <source>
        <dbReference type="ARBA" id="ARBA00022485"/>
    </source>
</evidence>
<keyword evidence="4" id="KW-0249">Electron transport</keyword>
<comment type="caution">
    <text evidence="8">The sequence shown here is derived from an EMBL/GenBank/DDBJ whole genome shotgun (WGS) entry which is preliminary data.</text>
</comment>
<feature type="domain" description="4Fe-4S ferredoxin-type" evidence="7">
    <location>
        <begin position="187"/>
        <end position="215"/>
    </location>
</feature>
<keyword evidence="1" id="KW-0813">Transport</keyword>
<keyword evidence="6" id="KW-0411">Iron-sulfur</keyword>
<keyword evidence="2" id="KW-0004">4Fe-4S</keyword>
<evidence type="ECO:0000256" key="3">
    <source>
        <dbReference type="ARBA" id="ARBA00022723"/>
    </source>
</evidence>
<sequence>MSVLSLMNSPAPPGVGASCVRKRFPHHTCDACRQVCPVQAITFTVNAVMLDDASCIRCGHCLFACPVDALENVNVAQRKYRDTSLVAPFTTQAAGVDELLMWHIQYGIRAVELNIDEYPDWALAVAALNIRLKALNEPLWQVIPPVSGRVNVFRRHLLRVNEERVRSGRVKASQRLRRNVWQAYGEHQLSLNESLCILCGGCERVCEEKAITFTGKEMVLSSSACTGCNNCAIACPTKAIKTQAKVGICEVVSVGYLRRICSGCQREFPTFNPDDKQCPICQRHEYGMRGR</sequence>
<feature type="domain" description="4Fe-4S ferredoxin-type" evidence="7">
    <location>
        <begin position="216"/>
        <end position="245"/>
    </location>
</feature>
<organism evidence="8 9">
    <name type="scientific">Citrobacter amalonaticus</name>
    <dbReference type="NCBI Taxonomy" id="35703"/>
    <lineage>
        <taxon>Bacteria</taxon>
        <taxon>Pseudomonadati</taxon>
        <taxon>Pseudomonadota</taxon>
        <taxon>Gammaproteobacteria</taxon>
        <taxon>Enterobacterales</taxon>
        <taxon>Enterobacteriaceae</taxon>
        <taxon>Citrobacter</taxon>
    </lineage>
</organism>
<dbReference type="InterPro" id="IPR017896">
    <property type="entry name" value="4Fe4S_Fe-S-bd"/>
</dbReference>
<evidence type="ECO:0000256" key="5">
    <source>
        <dbReference type="ARBA" id="ARBA00023004"/>
    </source>
</evidence>
<evidence type="ECO:0000256" key="4">
    <source>
        <dbReference type="ARBA" id="ARBA00022982"/>
    </source>
</evidence>
<dbReference type="Gene3D" id="3.30.70.20">
    <property type="match status" value="2"/>
</dbReference>
<dbReference type="InterPro" id="IPR057431">
    <property type="entry name" value="LdpA_Fe-S-bd"/>
</dbReference>
<gene>
    <name evidence="8" type="ORF">C3430_18755</name>
</gene>
<dbReference type="PROSITE" id="PS00198">
    <property type="entry name" value="4FE4S_FER_1"/>
    <property type="match status" value="3"/>
</dbReference>
<evidence type="ECO:0000259" key="7">
    <source>
        <dbReference type="PROSITE" id="PS51379"/>
    </source>
</evidence>
<dbReference type="OrthoDB" id="9800260at2"/>
<dbReference type="Proteomes" id="UP000237003">
    <property type="component" value="Unassembled WGS sequence"/>
</dbReference>
<keyword evidence="3" id="KW-0479">Metal-binding</keyword>
<evidence type="ECO:0000256" key="1">
    <source>
        <dbReference type="ARBA" id="ARBA00022448"/>
    </source>
</evidence>
<dbReference type="PANTHER" id="PTHR42859:SF10">
    <property type="entry name" value="DIMETHYLSULFOXIDE REDUCTASE CHAIN B"/>
    <property type="match status" value="1"/>
</dbReference>
<dbReference type="Pfam" id="PF25160">
    <property type="entry name" value="LdpA_Fe-S-bd"/>
    <property type="match status" value="1"/>
</dbReference>
<protein>
    <submittedName>
        <fullName evidence="8">Ferredoxin</fullName>
    </submittedName>
</protein>
<dbReference type="AlphaFoldDB" id="A0A2S4RTV5"/>
<proteinExistence type="predicted"/>
<accession>A0A2S4RTV5</accession>
<keyword evidence="5" id="KW-0408">Iron</keyword>
<dbReference type="EMBL" id="PQLX01000007">
    <property type="protein sequence ID" value="POU63434.1"/>
    <property type="molecule type" value="Genomic_DNA"/>
</dbReference>
<dbReference type="GO" id="GO:0051539">
    <property type="term" value="F:4 iron, 4 sulfur cluster binding"/>
    <property type="evidence" value="ECO:0007669"/>
    <property type="project" value="UniProtKB-KW"/>
</dbReference>
<dbReference type="PROSITE" id="PS51379">
    <property type="entry name" value="4FE4S_FER_2"/>
    <property type="match status" value="3"/>
</dbReference>
<reference evidence="8 9" key="1">
    <citation type="submission" date="2018-01" db="EMBL/GenBank/DDBJ databases">
        <title>Complete genome sequences of 14 Citrobacter spp. isolated from plant in Canada.</title>
        <authorList>
            <person name="Bhandare S.G."/>
            <person name="Colavecchio A."/>
            <person name="Jeukens J."/>
            <person name="Emond-Rheault J.-G."/>
            <person name="Freschi L."/>
            <person name="Hamel J."/>
            <person name="Kukavica-Ibrulj I."/>
            <person name="Levesque R."/>
            <person name="Goodridge L."/>
        </authorList>
    </citation>
    <scope>NUCLEOTIDE SEQUENCE [LARGE SCALE GENOMIC DNA]</scope>
    <source>
        <strain evidence="8 9">S1285</strain>
    </source>
</reference>